<organism evidence="1 2">
    <name type="scientific">Pistacia atlantica</name>
    <dbReference type="NCBI Taxonomy" id="434234"/>
    <lineage>
        <taxon>Eukaryota</taxon>
        <taxon>Viridiplantae</taxon>
        <taxon>Streptophyta</taxon>
        <taxon>Embryophyta</taxon>
        <taxon>Tracheophyta</taxon>
        <taxon>Spermatophyta</taxon>
        <taxon>Magnoliopsida</taxon>
        <taxon>eudicotyledons</taxon>
        <taxon>Gunneridae</taxon>
        <taxon>Pentapetalae</taxon>
        <taxon>rosids</taxon>
        <taxon>malvids</taxon>
        <taxon>Sapindales</taxon>
        <taxon>Anacardiaceae</taxon>
        <taxon>Pistacia</taxon>
    </lineage>
</organism>
<comment type="caution">
    <text evidence="1">The sequence shown here is derived from an EMBL/GenBank/DDBJ whole genome shotgun (WGS) entry which is preliminary data.</text>
</comment>
<evidence type="ECO:0000313" key="1">
    <source>
        <dbReference type="EMBL" id="KAJ0104727.1"/>
    </source>
</evidence>
<sequence>MKNVALSSEKIKMAYISIFARSFGKNEKKKLGYGATGSLIMAFSIWIVFKHYLCQVSVLSLQKIPIDASLEMPVKVINDTKISRYLEGQTEEVKPTCNFLEPRSDYCEITGDIRVHGKSSTVSIASLQSRLSGYNKTHHCKLNHSVPAILFSLGGFSGNHFHDFSDLVVPLYITSQQFNGEVQFLVTDYKPWWVSKFRRILENLSRYEIIDIDKQENVHCFSSVIIGLKYHKELSIDPSKSPAGVSMKDFRRFLRSTYSLQRTKAIKLRESDQDRRPRLLIITRRKSRAFVNVGRISKSARNLGYEVVVAEANLSTDLSKFAALVNSCDVLMGVHGAGLANMVFLPDNAILIQIVPLGKIERLARADFAEPSKDMNIRYLEYNIGVKESSLIKEYPIEHVIFRDPMVVHKQGWGAVKSMYLERQNVKLDVHRFKPTLSKAFELLRH</sequence>
<dbReference type="EMBL" id="CM047898">
    <property type="protein sequence ID" value="KAJ0104727.1"/>
    <property type="molecule type" value="Genomic_DNA"/>
</dbReference>
<proteinExistence type="predicted"/>
<evidence type="ECO:0000313" key="2">
    <source>
        <dbReference type="Proteomes" id="UP001164250"/>
    </source>
</evidence>
<gene>
    <name evidence="1" type="ORF">Patl1_19721</name>
</gene>
<keyword evidence="2" id="KW-1185">Reference proteome</keyword>
<dbReference type="Proteomes" id="UP001164250">
    <property type="component" value="Chromosome 2"/>
</dbReference>
<reference evidence="2" key="1">
    <citation type="journal article" date="2023" name="G3 (Bethesda)">
        <title>Genome assembly and association tests identify interacting loci associated with vigor, precocity, and sex in interspecific pistachio rootstocks.</title>
        <authorList>
            <person name="Palmer W."/>
            <person name="Jacygrad E."/>
            <person name="Sagayaradj S."/>
            <person name="Cavanaugh K."/>
            <person name="Han R."/>
            <person name="Bertier L."/>
            <person name="Beede B."/>
            <person name="Kafkas S."/>
            <person name="Golino D."/>
            <person name="Preece J."/>
            <person name="Michelmore R."/>
        </authorList>
    </citation>
    <scope>NUCLEOTIDE SEQUENCE [LARGE SCALE GENOMIC DNA]</scope>
</reference>
<accession>A0ACC1BYF3</accession>
<name>A0ACC1BYF3_9ROSI</name>
<protein>
    <submittedName>
        <fullName evidence="1">Uncharacterized protein</fullName>
    </submittedName>
</protein>